<dbReference type="GO" id="GO:0016994">
    <property type="term" value="F:precorrin-6A reductase activity"/>
    <property type="evidence" value="ECO:0007669"/>
    <property type="project" value="InterPro"/>
</dbReference>
<dbReference type="NCBIfam" id="TIGR00715">
    <property type="entry name" value="precor6x_red"/>
    <property type="match status" value="1"/>
</dbReference>
<dbReference type="OrthoDB" id="5183775at2"/>
<protein>
    <submittedName>
        <fullName evidence="4">Precorrin-6A/cobalt-precorrin-6A reductase</fullName>
    </submittedName>
</protein>
<dbReference type="Proteomes" id="UP000198649">
    <property type="component" value="Unassembled WGS sequence"/>
</dbReference>
<dbReference type="GO" id="GO:0009236">
    <property type="term" value="P:cobalamin biosynthetic process"/>
    <property type="evidence" value="ECO:0007669"/>
    <property type="project" value="UniProtKB-UniPathway"/>
</dbReference>
<dbReference type="PANTHER" id="PTHR36925">
    <property type="entry name" value="COBALT-PRECORRIN-6A REDUCTASE"/>
    <property type="match status" value="1"/>
</dbReference>
<gene>
    <name evidence="4" type="ORF">SAMN05216561_13217</name>
</gene>
<evidence type="ECO:0000313" key="4">
    <source>
        <dbReference type="EMBL" id="SFJ45390.1"/>
    </source>
</evidence>
<name>A0A1I3RH74_9ACTN</name>
<dbReference type="InterPro" id="IPR003723">
    <property type="entry name" value="Precorrin-6x_reduct"/>
</dbReference>
<evidence type="ECO:0000256" key="1">
    <source>
        <dbReference type="ARBA" id="ARBA00004953"/>
    </source>
</evidence>
<sequence>MSVLLLGGTREARELARLLVEADVAVVSSLAGRVARPRLPVGETRLGGFGGVAGLRAHLREAAPDVVVDATHPFAAGISDHAVQACAAEGVALLRLERPGWSSLPGADEWHWVEGHDEAAAASASLGSRPFLTVGRQSLGRFTGPLAEAHALVRVVDPPEVPVPPTWRVLLDRGPYLLDGELALMREHGVDVLVTKDSGGDLTRPKLDAARALRLPVVVVARPAPAGGEVVSDAARAAAWVAARVPR</sequence>
<reference evidence="4 5" key="1">
    <citation type="submission" date="2016-10" db="EMBL/GenBank/DDBJ databases">
        <authorList>
            <person name="de Groot N.N."/>
        </authorList>
    </citation>
    <scope>NUCLEOTIDE SEQUENCE [LARGE SCALE GENOMIC DNA]</scope>
    <source>
        <strain evidence="4 5">CGMCC 1.11156</strain>
    </source>
</reference>
<keyword evidence="2" id="KW-0169">Cobalamin biosynthesis</keyword>
<dbReference type="PROSITE" id="PS51014">
    <property type="entry name" value="COBK_CBIJ"/>
    <property type="match status" value="1"/>
</dbReference>
<comment type="pathway">
    <text evidence="1">Cofactor biosynthesis; adenosylcobalamin biosynthesis.</text>
</comment>
<keyword evidence="3" id="KW-0560">Oxidoreductase</keyword>
<dbReference type="RefSeq" id="WP_091117613.1">
    <property type="nucleotide sequence ID" value="NZ_BKAF01000048.1"/>
</dbReference>
<evidence type="ECO:0000313" key="5">
    <source>
        <dbReference type="Proteomes" id="UP000198649"/>
    </source>
</evidence>
<evidence type="ECO:0000256" key="3">
    <source>
        <dbReference type="ARBA" id="ARBA00023002"/>
    </source>
</evidence>
<dbReference type="Pfam" id="PF02571">
    <property type="entry name" value="CbiJ"/>
    <property type="match status" value="1"/>
</dbReference>
<evidence type="ECO:0000256" key="2">
    <source>
        <dbReference type="ARBA" id="ARBA00022573"/>
    </source>
</evidence>
<organism evidence="4 5">
    <name type="scientific">Nocardioides psychrotolerans</name>
    <dbReference type="NCBI Taxonomy" id="1005945"/>
    <lineage>
        <taxon>Bacteria</taxon>
        <taxon>Bacillati</taxon>
        <taxon>Actinomycetota</taxon>
        <taxon>Actinomycetes</taxon>
        <taxon>Propionibacteriales</taxon>
        <taxon>Nocardioidaceae</taxon>
        <taxon>Nocardioides</taxon>
    </lineage>
</organism>
<dbReference type="EMBL" id="FOQG01000032">
    <property type="protein sequence ID" value="SFJ45390.1"/>
    <property type="molecule type" value="Genomic_DNA"/>
</dbReference>
<dbReference type="STRING" id="1005945.SAMN05216561_13217"/>
<dbReference type="NCBIfam" id="NF005968">
    <property type="entry name" value="PRK08057.1-2"/>
    <property type="match status" value="1"/>
</dbReference>
<dbReference type="UniPathway" id="UPA00148"/>
<accession>A0A1I3RH74</accession>
<dbReference type="AlphaFoldDB" id="A0A1I3RH74"/>
<proteinExistence type="predicted"/>
<keyword evidence="5" id="KW-1185">Reference proteome</keyword>
<dbReference type="PANTHER" id="PTHR36925:SF1">
    <property type="entry name" value="COBALT-PRECORRIN-6A REDUCTASE"/>
    <property type="match status" value="1"/>
</dbReference>